<reference evidence="1" key="1">
    <citation type="submission" date="2022-10" db="EMBL/GenBank/DDBJ databases">
        <title>Culturing micro-colonial fungi from biological soil crusts in the Mojave desert and describing Neophaeococcomyces mojavensis, and introducing the new genera and species Taxawa tesnikishii.</title>
        <authorList>
            <person name="Kurbessoian T."/>
            <person name="Stajich J.E."/>
        </authorList>
    </citation>
    <scope>NUCLEOTIDE SEQUENCE</scope>
    <source>
        <strain evidence="1">JES_112</strain>
    </source>
</reference>
<keyword evidence="2" id="KW-1185">Reference proteome</keyword>
<dbReference type="Proteomes" id="UP001172386">
    <property type="component" value="Unassembled WGS sequence"/>
</dbReference>
<evidence type="ECO:0000313" key="1">
    <source>
        <dbReference type="EMBL" id="KAJ9653317.1"/>
    </source>
</evidence>
<evidence type="ECO:0000313" key="2">
    <source>
        <dbReference type="Proteomes" id="UP001172386"/>
    </source>
</evidence>
<protein>
    <submittedName>
        <fullName evidence="1">Uncharacterized protein</fullName>
    </submittedName>
</protein>
<dbReference type="EMBL" id="JAPDRQ010000159">
    <property type="protein sequence ID" value="KAJ9653317.1"/>
    <property type="molecule type" value="Genomic_DNA"/>
</dbReference>
<proteinExistence type="predicted"/>
<gene>
    <name evidence="1" type="ORF">H2198_007506</name>
</gene>
<comment type="caution">
    <text evidence="1">The sequence shown here is derived from an EMBL/GenBank/DDBJ whole genome shotgun (WGS) entry which is preliminary data.</text>
</comment>
<accession>A0ACC2ZZW9</accession>
<sequence length="643" mass="66934">MKATTFAATAALLSSVSADGWEGWSNSTSVSYKTTTTSKPVEVTSKTTSDDTTWSEWGSTTTSSKPVKETTIDPSWGEWPSFSSTPSGSSSSSSKTDPSAWDPWSSTSSKPVEVTSTTTSGSNWGEWDPSKTSSTSAKSTSTGPDGSSWDDWSSKTTSITPVKITSTQTGTWANWDPTETITSTSTHWITVTVFPVSGAEGSWSAWSSPSAPVVGKTTNTNTVTVSSTVTKTASKTPDASSDGSWGAWSSTSTPVAAVNSKPVADGQCAIQISLSYGAPMWYPTPVIATSSSTPATVVSTSKTDDASWDAWSSATTSTPAKVTSVSSTASDPATWSAWSQTEGGFFYTQGSSSASSASSASKKSTSTASAGWSSSTGAITSNGNKFGMTYSPYTASQGCKDASTVAADISKMASMGFTSVRVYSTDCNTLENVGSAARSNNMKLILGVFISETGISGAQPQVDAIAKWAQWDLVELIVVGNEAVFQGRCSASDLAGFIASSKSTFQAAGFTGKVSTTDELSVWQSQGSAWCSVVDVVTANLYAFFNPDTTAENAGSFIQAEIEELSKVCPGKEVYVMESGWPSAGECNGVACPSPENQATAVKGIQQSSGAKVVFFSFEDEQWKQPGQFGVEQHWGCADVFSS</sequence>
<organism evidence="1 2">
    <name type="scientific">Neophaeococcomyces mojaviensis</name>
    <dbReference type="NCBI Taxonomy" id="3383035"/>
    <lineage>
        <taxon>Eukaryota</taxon>
        <taxon>Fungi</taxon>
        <taxon>Dikarya</taxon>
        <taxon>Ascomycota</taxon>
        <taxon>Pezizomycotina</taxon>
        <taxon>Eurotiomycetes</taxon>
        <taxon>Chaetothyriomycetidae</taxon>
        <taxon>Chaetothyriales</taxon>
        <taxon>Chaetothyriales incertae sedis</taxon>
        <taxon>Neophaeococcomyces</taxon>
    </lineage>
</organism>
<name>A0ACC2ZZW9_9EURO</name>